<dbReference type="InterPro" id="IPR037522">
    <property type="entry name" value="HD_GYP_dom"/>
</dbReference>
<dbReference type="InterPro" id="IPR006675">
    <property type="entry name" value="HDIG_dom"/>
</dbReference>
<dbReference type="PANTHER" id="PTHR43155">
    <property type="entry name" value="CYCLIC DI-GMP PHOSPHODIESTERASE PA4108-RELATED"/>
    <property type="match status" value="1"/>
</dbReference>
<name>A0ABV9Q1H6_9BACL</name>
<reference evidence="4" key="1">
    <citation type="journal article" date="2019" name="Int. J. Syst. Evol. Microbiol.">
        <title>The Global Catalogue of Microorganisms (GCM) 10K type strain sequencing project: providing services to taxonomists for standard genome sequencing and annotation.</title>
        <authorList>
            <consortium name="The Broad Institute Genomics Platform"/>
            <consortium name="The Broad Institute Genome Sequencing Center for Infectious Disease"/>
            <person name="Wu L."/>
            <person name="Ma J."/>
        </authorList>
    </citation>
    <scope>NUCLEOTIDE SEQUENCE [LARGE SCALE GENOMIC DNA]</scope>
    <source>
        <strain evidence="4">WYCCWR 12678</strain>
    </source>
</reference>
<sequence length="191" mass="22255">MNFAIEDKSAFLMRRLKEHHPYTYVHSLRVAHYSFELAKMMGFSDPELDVLVRSALLHDVGKLKIPRKILDKKGKLDEKEWLNLRLHSQYGAEIVQEFSYSGLVDPEVILYHHENMDGTGYPFGLTGGALSLSVRIVRITDSFDAMTTMRAYNQLKSMDRAIDELFRWSDVHFDLEAVGIFERYIQERYFG</sequence>
<comment type="caution">
    <text evidence="3">The sequence shown here is derived from an EMBL/GenBank/DDBJ whole genome shotgun (WGS) entry which is preliminary data.</text>
</comment>
<dbReference type="PROSITE" id="PS51831">
    <property type="entry name" value="HD"/>
    <property type="match status" value="1"/>
</dbReference>
<keyword evidence="4" id="KW-1185">Reference proteome</keyword>
<dbReference type="SUPFAM" id="SSF109604">
    <property type="entry name" value="HD-domain/PDEase-like"/>
    <property type="match status" value="1"/>
</dbReference>
<evidence type="ECO:0000259" key="1">
    <source>
        <dbReference type="PROSITE" id="PS51831"/>
    </source>
</evidence>
<keyword evidence="3" id="KW-0378">Hydrolase</keyword>
<dbReference type="EMBL" id="JBHSHC010000096">
    <property type="protein sequence ID" value="MFC4768036.1"/>
    <property type="molecule type" value="Genomic_DNA"/>
</dbReference>
<dbReference type="InterPro" id="IPR003607">
    <property type="entry name" value="HD/PDEase_dom"/>
</dbReference>
<protein>
    <submittedName>
        <fullName evidence="3">HD-GYP domain-containing protein</fullName>
        <ecNumber evidence="3">3.1.4.-</ecNumber>
    </submittedName>
</protein>
<dbReference type="PROSITE" id="PS51832">
    <property type="entry name" value="HD_GYP"/>
    <property type="match status" value="1"/>
</dbReference>
<dbReference type="SMART" id="SM00471">
    <property type="entry name" value="HDc"/>
    <property type="match status" value="1"/>
</dbReference>
<feature type="domain" description="HD" evidence="1">
    <location>
        <begin position="23"/>
        <end position="146"/>
    </location>
</feature>
<dbReference type="Gene3D" id="1.10.3210.10">
    <property type="entry name" value="Hypothetical protein af1432"/>
    <property type="match status" value="1"/>
</dbReference>
<proteinExistence type="predicted"/>
<dbReference type="CDD" id="cd00077">
    <property type="entry name" value="HDc"/>
    <property type="match status" value="1"/>
</dbReference>
<dbReference type="Pfam" id="PF13487">
    <property type="entry name" value="HD_5"/>
    <property type="match status" value="1"/>
</dbReference>
<feature type="domain" description="HD-GYP" evidence="2">
    <location>
        <begin position="1"/>
        <end position="191"/>
    </location>
</feature>
<organism evidence="3 4">
    <name type="scientific">Effusibacillus consociatus</name>
    <dbReference type="NCBI Taxonomy" id="1117041"/>
    <lineage>
        <taxon>Bacteria</taxon>
        <taxon>Bacillati</taxon>
        <taxon>Bacillota</taxon>
        <taxon>Bacilli</taxon>
        <taxon>Bacillales</taxon>
        <taxon>Alicyclobacillaceae</taxon>
        <taxon>Effusibacillus</taxon>
    </lineage>
</organism>
<evidence type="ECO:0000259" key="2">
    <source>
        <dbReference type="PROSITE" id="PS51832"/>
    </source>
</evidence>
<evidence type="ECO:0000313" key="3">
    <source>
        <dbReference type="EMBL" id="MFC4768036.1"/>
    </source>
</evidence>
<dbReference type="Proteomes" id="UP001596002">
    <property type="component" value="Unassembled WGS sequence"/>
</dbReference>
<dbReference type="InterPro" id="IPR006674">
    <property type="entry name" value="HD_domain"/>
</dbReference>
<dbReference type="NCBIfam" id="TIGR00277">
    <property type="entry name" value="HDIG"/>
    <property type="match status" value="1"/>
</dbReference>
<evidence type="ECO:0000313" key="4">
    <source>
        <dbReference type="Proteomes" id="UP001596002"/>
    </source>
</evidence>
<dbReference type="RefSeq" id="WP_380025958.1">
    <property type="nucleotide sequence ID" value="NZ_JBHSHC010000096.1"/>
</dbReference>
<dbReference type="EC" id="3.1.4.-" evidence="3"/>
<accession>A0ABV9Q1H6</accession>
<gene>
    <name evidence="3" type="ORF">ACFO8Q_11810</name>
</gene>
<dbReference type="PANTHER" id="PTHR43155:SF2">
    <property type="entry name" value="CYCLIC DI-GMP PHOSPHODIESTERASE PA4108"/>
    <property type="match status" value="1"/>
</dbReference>
<dbReference type="GO" id="GO:0016787">
    <property type="term" value="F:hydrolase activity"/>
    <property type="evidence" value="ECO:0007669"/>
    <property type="project" value="UniProtKB-KW"/>
</dbReference>